<accession>A0ABY4JBE4</accession>
<evidence type="ECO:0000313" key="1">
    <source>
        <dbReference type="EMBL" id="UPL50137.1"/>
    </source>
</evidence>
<proteinExistence type="predicted"/>
<gene>
    <name evidence="1" type="ORF">MWH26_04315</name>
</gene>
<evidence type="ECO:0008006" key="3">
    <source>
        <dbReference type="Google" id="ProtNLM"/>
    </source>
</evidence>
<protein>
    <recommendedName>
        <fullName evidence="3">Lipoprotein</fullName>
    </recommendedName>
</protein>
<reference evidence="1 2" key="1">
    <citation type="submission" date="2022-04" db="EMBL/GenBank/DDBJ databases">
        <title>Hymenobacter sp. isolated from the air.</title>
        <authorList>
            <person name="Won M."/>
            <person name="Lee C.-M."/>
            <person name="Woen H.-Y."/>
            <person name="Kwon S.-W."/>
        </authorList>
    </citation>
    <scope>NUCLEOTIDE SEQUENCE [LARGE SCALE GENOMIC DNA]</scope>
    <source>
        <strain evidence="2">5516 S-25</strain>
    </source>
</reference>
<dbReference type="RefSeq" id="WP_247976189.1">
    <property type="nucleotide sequence ID" value="NZ_CP095848.1"/>
</dbReference>
<dbReference type="PROSITE" id="PS51257">
    <property type="entry name" value="PROKAR_LIPOPROTEIN"/>
    <property type="match status" value="1"/>
</dbReference>
<name>A0ABY4JBE4_9BACT</name>
<dbReference type="EMBL" id="CP095848">
    <property type="protein sequence ID" value="UPL50137.1"/>
    <property type="molecule type" value="Genomic_DNA"/>
</dbReference>
<dbReference type="Proteomes" id="UP000829647">
    <property type="component" value="Chromosome"/>
</dbReference>
<keyword evidence="2" id="KW-1185">Reference proteome</keyword>
<organism evidence="1 2">
    <name type="scientific">Hymenobacter sublimis</name>
    <dbReference type="NCBI Taxonomy" id="2933777"/>
    <lineage>
        <taxon>Bacteria</taxon>
        <taxon>Pseudomonadati</taxon>
        <taxon>Bacteroidota</taxon>
        <taxon>Cytophagia</taxon>
        <taxon>Cytophagales</taxon>
        <taxon>Hymenobacteraceae</taxon>
        <taxon>Hymenobacter</taxon>
    </lineage>
</organism>
<evidence type="ECO:0000313" key="2">
    <source>
        <dbReference type="Proteomes" id="UP000829647"/>
    </source>
</evidence>
<sequence length="154" mass="16996">MKQPFTLGFGALALLSGCITPVDEAESGPKTELLVKSLESEYGCYNTARQMHINLSETYTVIHSQAQFDQLVSGSCRPQIDFATYDLVIGKKGLPNSEAGIHYTLQREYETKRVVLHVVFTLSMTTEAPNVTYHALVPKLAASEGVDVKIEMKK</sequence>